<keyword evidence="2" id="KW-1185">Reference proteome</keyword>
<reference evidence="1 2" key="1">
    <citation type="journal article" date="2019" name="Sci. Rep.">
        <title>Orb-weaving spider Araneus ventricosus genome elucidates the spidroin gene catalogue.</title>
        <authorList>
            <person name="Kono N."/>
            <person name="Nakamura H."/>
            <person name="Ohtoshi R."/>
            <person name="Moran D.A.P."/>
            <person name="Shinohara A."/>
            <person name="Yoshida Y."/>
            <person name="Fujiwara M."/>
            <person name="Mori M."/>
            <person name="Tomita M."/>
            <person name="Arakawa K."/>
        </authorList>
    </citation>
    <scope>NUCLEOTIDE SEQUENCE [LARGE SCALE GENOMIC DNA]</scope>
</reference>
<evidence type="ECO:0000313" key="1">
    <source>
        <dbReference type="EMBL" id="GBM75575.1"/>
    </source>
</evidence>
<dbReference type="AlphaFoldDB" id="A0A4Y2ID75"/>
<comment type="caution">
    <text evidence="1">The sequence shown here is derived from an EMBL/GenBank/DDBJ whole genome shotgun (WGS) entry which is preliminary data.</text>
</comment>
<sequence>MFHRSEVSAVFYLKVSLRNTGLFRHPEMQMSAVSSEIAGVPQATQKRTVFQKTFIKRDIHRYSTPLFLEHDRSKPFDKAIKLKCDSQLWVPSLSHKNGNHKRGECVWMGVSVGKSGRGGSVLKVGGGGGTVA</sequence>
<organism evidence="1 2">
    <name type="scientific">Araneus ventricosus</name>
    <name type="common">Orbweaver spider</name>
    <name type="synonym">Epeira ventricosa</name>
    <dbReference type="NCBI Taxonomy" id="182803"/>
    <lineage>
        <taxon>Eukaryota</taxon>
        <taxon>Metazoa</taxon>
        <taxon>Ecdysozoa</taxon>
        <taxon>Arthropoda</taxon>
        <taxon>Chelicerata</taxon>
        <taxon>Arachnida</taxon>
        <taxon>Araneae</taxon>
        <taxon>Araneomorphae</taxon>
        <taxon>Entelegynae</taxon>
        <taxon>Araneoidea</taxon>
        <taxon>Araneidae</taxon>
        <taxon>Araneus</taxon>
    </lineage>
</organism>
<name>A0A4Y2ID75_ARAVE</name>
<dbReference type="EMBL" id="BGPR01002566">
    <property type="protein sequence ID" value="GBM75575.1"/>
    <property type="molecule type" value="Genomic_DNA"/>
</dbReference>
<proteinExistence type="predicted"/>
<evidence type="ECO:0000313" key="2">
    <source>
        <dbReference type="Proteomes" id="UP000499080"/>
    </source>
</evidence>
<protein>
    <submittedName>
        <fullName evidence="1">Uncharacterized protein</fullName>
    </submittedName>
</protein>
<accession>A0A4Y2ID75</accession>
<dbReference type="Proteomes" id="UP000499080">
    <property type="component" value="Unassembled WGS sequence"/>
</dbReference>
<gene>
    <name evidence="1" type="ORF">AVEN_47093_1</name>
</gene>